<proteinExistence type="predicted"/>
<evidence type="ECO:0000313" key="7">
    <source>
        <dbReference type="Proteomes" id="UP001595615"/>
    </source>
</evidence>
<evidence type="ECO:0000256" key="4">
    <source>
        <dbReference type="SAM" id="SignalP"/>
    </source>
</evidence>
<dbReference type="InterPro" id="IPR001375">
    <property type="entry name" value="Peptidase_S9_cat"/>
</dbReference>
<keyword evidence="7" id="KW-1185">Reference proteome</keyword>
<dbReference type="EMBL" id="JBHRXV010000011">
    <property type="protein sequence ID" value="MFC3713505.1"/>
    <property type="molecule type" value="Genomic_DNA"/>
</dbReference>
<evidence type="ECO:0000256" key="1">
    <source>
        <dbReference type="ARBA" id="ARBA00022729"/>
    </source>
</evidence>
<evidence type="ECO:0000313" key="6">
    <source>
        <dbReference type="EMBL" id="MFC3713505.1"/>
    </source>
</evidence>
<feature type="signal peptide" evidence="4">
    <location>
        <begin position="1"/>
        <end position="18"/>
    </location>
</feature>
<evidence type="ECO:0000259" key="5">
    <source>
        <dbReference type="Pfam" id="PF00326"/>
    </source>
</evidence>
<keyword evidence="3" id="KW-0720">Serine protease</keyword>
<keyword evidence="3" id="KW-0645">Protease</keyword>
<accession>A0ABV7XBH7</accession>
<keyword evidence="1 4" id="KW-0732">Signal</keyword>
<dbReference type="Proteomes" id="UP001595615">
    <property type="component" value="Unassembled WGS sequence"/>
</dbReference>
<gene>
    <name evidence="6" type="ORF">ACFOMD_13050</name>
</gene>
<feature type="domain" description="Peptidase S9 prolyl oligopeptidase catalytic" evidence="5">
    <location>
        <begin position="452"/>
        <end position="662"/>
    </location>
</feature>
<evidence type="ECO:0000256" key="3">
    <source>
        <dbReference type="ARBA" id="ARBA00022825"/>
    </source>
</evidence>
<dbReference type="SUPFAM" id="SSF53474">
    <property type="entry name" value="alpha/beta-Hydrolases"/>
    <property type="match status" value="1"/>
</dbReference>
<sequence length="664" mass="72461">MIRALLLMFALIAAPVSARPFTAKDLATMERVGDPQLSPDGRWLAYTLRTVDYDAGAARQAVWALDLTKRDAKAVRVTEPAAGPPRPRWGEGGELYFLRVDGEGVRQLWRTSVGGGTKQLTRAPVDVGAYRVLPGGRTAIAIIRSFTDCETLACTAERLAERKRTRKASQLYDDLSVRFYDSYGDGRRGTLVRLDLDGGAAVPLARGFDVEDDYDFDVTPDGRTIIFSALASGVSPTISAHNHLYRVAVDGSAAPTRLLPEQGGSAFRPAISGGKLAYLHRGGNGSDGERSRLFVAVLDGSGAKELGAALDRWPMEIAWSGDGKRLYGAVDDDGQGRIFAYDLSGKVTPLTGEGVASSIAVGGPALAWLSSRFDSPAQVMVERDRATRQVTQAAAAQLADVSMAKTESVSFPGWNDEPVQAFVTRPPVVPGRKVPVIFLIHGGPHSAYSNEWSYLRNPQIWASRGYATVMVNFHGSVGWGQDFAKSIVRHRGDRPLEDFKRVWPAILARFPDLDGNRACAMGSSFGGYMVKWMAGVWNEPWRCFVAHAGAFDTRGLSYSNDIFYHNDQTISGGQAPWAAVEDVERFNPVAQVDKWSKPILITHGARDYRVPFDQGLSAFAAAQRRGVPSQLLHFPNEHHLILGPQATVEWYAAVNAWLDRWTAP</sequence>
<dbReference type="RefSeq" id="WP_380862062.1">
    <property type="nucleotide sequence ID" value="NZ_JBHRXV010000011.1"/>
</dbReference>
<dbReference type="InterPro" id="IPR029058">
    <property type="entry name" value="AB_hydrolase_fold"/>
</dbReference>
<dbReference type="Pfam" id="PF07676">
    <property type="entry name" value="PD40"/>
    <property type="match status" value="2"/>
</dbReference>
<evidence type="ECO:0000256" key="2">
    <source>
        <dbReference type="ARBA" id="ARBA00022801"/>
    </source>
</evidence>
<dbReference type="PANTHER" id="PTHR42776">
    <property type="entry name" value="SERINE PEPTIDASE S9 FAMILY MEMBER"/>
    <property type="match status" value="1"/>
</dbReference>
<name>A0ABV7XBH7_9SPHN</name>
<dbReference type="PANTHER" id="PTHR42776:SF13">
    <property type="entry name" value="DIPEPTIDYL-PEPTIDASE 5"/>
    <property type="match status" value="1"/>
</dbReference>
<dbReference type="InterPro" id="IPR011659">
    <property type="entry name" value="WD40"/>
</dbReference>
<dbReference type="InterPro" id="IPR011042">
    <property type="entry name" value="6-blade_b-propeller_TolB-like"/>
</dbReference>
<feature type="chain" id="PRO_5046870652" evidence="4">
    <location>
        <begin position="19"/>
        <end position="664"/>
    </location>
</feature>
<protein>
    <submittedName>
        <fullName evidence="6">Prolyl oligopeptidase family serine peptidase</fullName>
    </submittedName>
</protein>
<organism evidence="6 7">
    <name type="scientific">Sphingoaurantiacus capsulatus</name>
    <dbReference type="NCBI Taxonomy" id="1771310"/>
    <lineage>
        <taxon>Bacteria</taxon>
        <taxon>Pseudomonadati</taxon>
        <taxon>Pseudomonadota</taxon>
        <taxon>Alphaproteobacteria</taxon>
        <taxon>Sphingomonadales</taxon>
        <taxon>Sphingosinicellaceae</taxon>
        <taxon>Sphingoaurantiacus</taxon>
    </lineage>
</organism>
<comment type="caution">
    <text evidence="6">The sequence shown here is derived from an EMBL/GenBank/DDBJ whole genome shotgun (WGS) entry which is preliminary data.</text>
</comment>
<dbReference type="Gene3D" id="2.120.10.30">
    <property type="entry name" value="TolB, C-terminal domain"/>
    <property type="match status" value="2"/>
</dbReference>
<dbReference type="Pfam" id="PF00326">
    <property type="entry name" value="Peptidase_S9"/>
    <property type="match status" value="1"/>
</dbReference>
<keyword evidence="2" id="KW-0378">Hydrolase</keyword>
<reference evidence="7" key="1">
    <citation type="journal article" date="2019" name="Int. J. Syst. Evol. Microbiol.">
        <title>The Global Catalogue of Microorganisms (GCM) 10K type strain sequencing project: providing services to taxonomists for standard genome sequencing and annotation.</title>
        <authorList>
            <consortium name="The Broad Institute Genomics Platform"/>
            <consortium name="The Broad Institute Genome Sequencing Center for Infectious Disease"/>
            <person name="Wu L."/>
            <person name="Ma J."/>
        </authorList>
    </citation>
    <scope>NUCLEOTIDE SEQUENCE [LARGE SCALE GENOMIC DNA]</scope>
    <source>
        <strain evidence="7">KCTC 42644</strain>
    </source>
</reference>
<dbReference type="Gene3D" id="3.40.50.1820">
    <property type="entry name" value="alpha/beta hydrolase"/>
    <property type="match status" value="1"/>
</dbReference>
<dbReference type="SUPFAM" id="SSF82171">
    <property type="entry name" value="DPP6 N-terminal domain-like"/>
    <property type="match status" value="1"/>
</dbReference>